<dbReference type="Proteomes" id="UP000468591">
    <property type="component" value="Unassembled WGS sequence"/>
</dbReference>
<dbReference type="AlphaFoldDB" id="A0A6P0CGU6"/>
<comment type="caution">
    <text evidence="1">The sequence shown here is derived from an EMBL/GenBank/DDBJ whole genome shotgun (WGS) entry which is preliminary data.</text>
</comment>
<proteinExistence type="predicted"/>
<protein>
    <submittedName>
        <fullName evidence="1">Uncharacterized protein</fullName>
    </submittedName>
</protein>
<dbReference type="RefSeq" id="WP_164355523.1">
    <property type="nucleotide sequence ID" value="NZ_JAABNT010000018.1"/>
</dbReference>
<accession>A0A6P0CGU6</accession>
<gene>
    <name evidence="1" type="ORF">GV827_19645</name>
</gene>
<name>A0A6P0CGU6_9RHOB</name>
<reference evidence="1 2" key="1">
    <citation type="submission" date="2020-01" db="EMBL/GenBank/DDBJ databases">
        <title>Sulfitobacter sediminilitoris sp. nov., isolated from a tidal flat.</title>
        <authorList>
            <person name="Park S."/>
            <person name="Yoon J.-H."/>
        </authorList>
    </citation>
    <scope>NUCLEOTIDE SEQUENCE [LARGE SCALE GENOMIC DNA]</scope>
    <source>
        <strain evidence="1 2">JBTF-M27</strain>
    </source>
</reference>
<organism evidence="1 2">
    <name type="scientific">Sulfitobacter sediminilitoris</name>
    <dbReference type="NCBI Taxonomy" id="2698830"/>
    <lineage>
        <taxon>Bacteria</taxon>
        <taxon>Pseudomonadati</taxon>
        <taxon>Pseudomonadota</taxon>
        <taxon>Alphaproteobacteria</taxon>
        <taxon>Rhodobacterales</taxon>
        <taxon>Roseobacteraceae</taxon>
        <taxon>Sulfitobacter</taxon>
    </lineage>
</organism>
<sequence length="74" mass="8024">MSDISARDERVLIDDVKIETTEMEVVDGGGHSGGADCDAQYDVQYIAGVPTVPMVEEDLIIPAEPEEELVDMDV</sequence>
<dbReference type="EMBL" id="JAABNT010000018">
    <property type="protein sequence ID" value="NEK24600.1"/>
    <property type="molecule type" value="Genomic_DNA"/>
</dbReference>
<keyword evidence="2" id="KW-1185">Reference proteome</keyword>
<evidence type="ECO:0000313" key="1">
    <source>
        <dbReference type="EMBL" id="NEK24600.1"/>
    </source>
</evidence>
<evidence type="ECO:0000313" key="2">
    <source>
        <dbReference type="Proteomes" id="UP000468591"/>
    </source>
</evidence>